<feature type="domain" description="Zinc finger CGNR" evidence="1">
    <location>
        <begin position="138"/>
        <end position="179"/>
    </location>
</feature>
<organism evidence="2 3">
    <name type="scientific">Paractinoplanes atraurantiacus</name>
    <dbReference type="NCBI Taxonomy" id="1036182"/>
    <lineage>
        <taxon>Bacteria</taxon>
        <taxon>Bacillati</taxon>
        <taxon>Actinomycetota</taxon>
        <taxon>Actinomycetes</taxon>
        <taxon>Micromonosporales</taxon>
        <taxon>Micromonosporaceae</taxon>
        <taxon>Paractinoplanes</taxon>
    </lineage>
</organism>
<evidence type="ECO:0000313" key="3">
    <source>
        <dbReference type="Proteomes" id="UP000219612"/>
    </source>
</evidence>
<dbReference type="InterPro" id="IPR021005">
    <property type="entry name" value="Znf_CGNR"/>
</dbReference>
<evidence type="ECO:0000313" key="2">
    <source>
        <dbReference type="EMBL" id="SNY25048.1"/>
    </source>
</evidence>
<dbReference type="Gene3D" id="1.10.3300.10">
    <property type="entry name" value="Jann2411-like domain"/>
    <property type="match status" value="1"/>
</dbReference>
<keyword evidence="3" id="KW-1185">Reference proteome</keyword>
<dbReference type="PANTHER" id="PTHR35525">
    <property type="entry name" value="BLL6575 PROTEIN"/>
    <property type="match status" value="1"/>
</dbReference>
<reference evidence="2 3" key="1">
    <citation type="submission" date="2017-09" db="EMBL/GenBank/DDBJ databases">
        <authorList>
            <person name="Ehlers B."/>
            <person name="Leendertz F.H."/>
        </authorList>
    </citation>
    <scope>NUCLEOTIDE SEQUENCE [LARGE SCALE GENOMIC DNA]</scope>
    <source>
        <strain evidence="2 3">CGMCC 4.6857</strain>
    </source>
</reference>
<accession>A0A285GNM8</accession>
<protein>
    <submittedName>
        <fullName evidence="2">CGNR zinc finger domain-containing protein</fullName>
    </submittedName>
</protein>
<dbReference type="InterPro" id="IPR023286">
    <property type="entry name" value="ABATE_dom_sf"/>
</dbReference>
<dbReference type="AlphaFoldDB" id="A0A285GNM8"/>
<sequence>MARVSSVPADDPALELVIDFLNTYDDLATPPDRLSIQRVTELLDRHGQPALALRASDLESLRRLRERLRPAFASPDAAGKAAAVDDVLRTESARATVVVDDAGTVALRATGGDGPVGQLAVLLADVLARALSTGGADRFGTCAADPCHCVYLDRTRSARQRYCCQLCNDRMAAAAYRRRSRAANPGPA</sequence>
<evidence type="ECO:0000259" key="1">
    <source>
        <dbReference type="Pfam" id="PF11706"/>
    </source>
</evidence>
<dbReference type="Proteomes" id="UP000219612">
    <property type="component" value="Unassembled WGS sequence"/>
</dbReference>
<dbReference type="PANTHER" id="PTHR35525:SF3">
    <property type="entry name" value="BLL6575 PROTEIN"/>
    <property type="match status" value="1"/>
</dbReference>
<dbReference type="InterPro" id="IPR010852">
    <property type="entry name" value="ABATE"/>
</dbReference>
<dbReference type="EMBL" id="OBDY01000002">
    <property type="protein sequence ID" value="SNY25048.1"/>
    <property type="molecule type" value="Genomic_DNA"/>
</dbReference>
<name>A0A285GNM8_9ACTN</name>
<dbReference type="Pfam" id="PF11706">
    <property type="entry name" value="zf-CGNR"/>
    <property type="match status" value="1"/>
</dbReference>
<proteinExistence type="predicted"/>
<dbReference type="Pfam" id="PF07336">
    <property type="entry name" value="ABATE"/>
    <property type="match status" value="1"/>
</dbReference>
<dbReference type="SUPFAM" id="SSF160904">
    <property type="entry name" value="Jann2411-like"/>
    <property type="match status" value="1"/>
</dbReference>
<dbReference type="OrthoDB" id="3531194at2"/>
<gene>
    <name evidence="2" type="ORF">SAMN05421748_102275</name>
</gene>